<dbReference type="Pfam" id="PF17762">
    <property type="entry name" value="HTH_ParB"/>
    <property type="match status" value="1"/>
</dbReference>
<sequence length="697" mass="75005">MGPVARPETILMTVLVPVIVPHADTPVVVVPRDERTVRFGDLGIAPENLRFNEPPDDDIPTLAATMRAAGQLQRLTVRPGRGKKEQPWMALDGRRRRLALGLLFDAGEIDDDHPVEIYVETDPARQAAALVLTNTALPIHVADIIGAIGRMLKSKLTAEVIARTLGYAEIDIKRLAALAGLPPVALEALKAGRITLKNARALTRLSNRKEQAEIAEQALAGYGFQEWRINEKLPSGRVTIRDRRCALVSPDQYAAAGGRIETDLFDELPPVLLDPNTLSDLWLARVRRLALSFETEGVEVHVTAGAEPEMPDDLEPLGHRSEDLDEAEMAVWRDTREACVTAFDAARDADTTGDGADEILMRLIRAKIANDQAGVGGRVVTAIVISPASGSGIDVRCYSPAEPDSDVGTGDGDEHHADDAEPPVRSTWYEPPQADAPLVDTEGVNHALHAVRTDVATRGLIRALADDPGSALILVIARLFSVLVLRINLATSQSATTIHAEAYGSRRDPAIETLDGVVRQRLDERRAAWQASGLTAVSWVGLLPHGEKMALLAELAAISLDLREPRTDGIRKQARAEAAELADLCGADITLHWTPDVPFLRPHSKAQLLDMLVEMRAEDVRAASLKKDELVDWVAEQAASRTWAPAGLSWAVRPDPDGGETIEDLDEGDIGGDDAGEGPGGFILTPAGEAALDPAAA</sequence>
<dbReference type="SUPFAM" id="SSF109709">
    <property type="entry name" value="KorB DNA-binding domain-like"/>
    <property type="match status" value="1"/>
</dbReference>
<feature type="compositionally biased region" description="Acidic residues" evidence="1">
    <location>
        <begin position="657"/>
        <end position="676"/>
    </location>
</feature>
<dbReference type="EMBL" id="NCEQ01000003">
    <property type="protein sequence ID" value="OYX58032.1"/>
    <property type="molecule type" value="Genomic_DNA"/>
</dbReference>
<dbReference type="InterPro" id="IPR050336">
    <property type="entry name" value="Chromosome_partition/occlusion"/>
</dbReference>
<dbReference type="GO" id="GO:0007059">
    <property type="term" value="P:chromosome segregation"/>
    <property type="evidence" value="ECO:0007669"/>
    <property type="project" value="TreeGrafter"/>
</dbReference>
<feature type="compositionally biased region" description="Low complexity" evidence="1">
    <location>
        <begin position="687"/>
        <end position="697"/>
    </location>
</feature>
<dbReference type="Gene3D" id="1.10.10.2830">
    <property type="match status" value="1"/>
</dbReference>
<protein>
    <submittedName>
        <fullName evidence="3">Chromosome partitioning protein ParB</fullName>
    </submittedName>
</protein>
<comment type="caution">
    <text evidence="3">The sequence shown here is derived from an EMBL/GenBank/DDBJ whole genome shotgun (WGS) entry which is preliminary data.</text>
</comment>
<evidence type="ECO:0000256" key="1">
    <source>
        <dbReference type="SAM" id="MobiDB-lite"/>
    </source>
</evidence>
<evidence type="ECO:0000313" key="3">
    <source>
        <dbReference type="EMBL" id="OYX58032.1"/>
    </source>
</evidence>
<organism evidence="3 4">
    <name type="scientific">Brevundimonas subvibrioides</name>
    <dbReference type="NCBI Taxonomy" id="74313"/>
    <lineage>
        <taxon>Bacteria</taxon>
        <taxon>Pseudomonadati</taxon>
        <taxon>Pseudomonadota</taxon>
        <taxon>Alphaproteobacteria</taxon>
        <taxon>Caulobacterales</taxon>
        <taxon>Caulobacteraceae</taxon>
        <taxon>Brevundimonas</taxon>
    </lineage>
</organism>
<evidence type="ECO:0000313" key="4">
    <source>
        <dbReference type="Proteomes" id="UP000216147"/>
    </source>
</evidence>
<dbReference type="PANTHER" id="PTHR33375">
    <property type="entry name" value="CHROMOSOME-PARTITIONING PROTEIN PARB-RELATED"/>
    <property type="match status" value="1"/>
</dbReference>
<evidence type="ECO:0000259" key="2">
    <source>
        <dbReference type="Pfam" id="PF17762"/>
    </source>
</evidence>
<dbReference type="PANTHER" id="PTHR33375:SF7">
    <property type="entry name" value="CHROMOSOME 2-PARTITIONING PROTEIN PARB-RELATED"/>
    <property type="match status" value="1"/>
</dbReference>
<dbReference type="Proteomes" id="UP000216147">
    <property type="component" value="Unassembled WGS sequence"/>
</dbReference>
<feature type="region of interest" description="Disordered" evidence="1">
    <location>
        <begin position="653"/>
        <end position="697"/>
    </location>
</feature>
<feature type="region of interest" description="Disordered" evidence="1">
    <location>
        <begin position="394"/>
        <end position="427"/>
    </location>
</feature>
<reference evidence="3 4" key="1">
    <citation type="submission" date="2017-03" db="EMBL/GenBank/DDBJ databases">
        <title>Lifting the veil on microbial sulfur biogeochemistry in mining wastewaters.</title>
        <authorList>
            <person name="Kantor R.S."/>
            <person name="Colenbrander Nelson T."/>
            <person name="Marshall S."/>
            <person name="Bennett D."/>
            <person name="Apte S."/>
            <person name="Camacho D."/>
            <person name="Thomas B.C."/>
            <person name="Warren L.A."/>
            <person name="Banfield J.F."/>
        </authorList>
    </citation>
    <scope>NUCLEOTIDE SEQUENCE [LARGE SCALE GENOMIC DNA]</scope>
    <source>
        <strain evidence="3">32-68-21</strain>
    </source>
</reference>
<proteinExistence type="predicted"/>
<dbReference type="GO" id="GO:0005694">
    <property type="term" value="C:chromosome"/>
    <property type="evidence" value="ECO:0007669"/>
    <property type="project" value="TreeGrafter"/>
</dbReference>
<accession>A0A258HNU5</accession>
<dbReference type="InterPro" id="IPR041468">
    <property type="entry name" value="HTH_ParB/Spo0J"/>
</dbReference>
<gene>
    <name evidence="3" type="ORF">B7Y86_03190</name>
</gene>
<name>A0A258HNU5_9CAUL</name>
<feature type="domain" description="ParB/Spo0J HTH" evidence="2">
    <location>
        <begin position="153"/>
        <end position="219"/>
    </location>
</feature>
<dbReference type="AlphaFoldDB" id="A0A258HNU5"/>